<accession>A0A8I0DS85</accession>
<keyword evidence="3" id="KW-1185">Reference proteome</keyword>
<reference evidence="2 3" key="1">
    <citation type="submission" date="2020-08" db="EMBL/GenBank/DDBJ databases">
        <title>Genome public.</title>
        <authorList>
            <person name="Liu C."/>
            <person name="Sun Q."/>
        </authorList>
    </citation>
    <scope>NUCLEOTIDE SEQUENCE [LARGE SCALE GENOMIC DNA]</scope>
    <source>
        <strain evidence="2 3">BX17</strain>
    </source>
</reference>
<dbReference type="InterPro" id="IPR000157">
    <property type="entry name" value="TIR_dom"/>
</dbReference>
<gene>
    <name evidence="2" type="ORF">H8S54_14520</name>
</gene>
<evidence type="ECO:0000313" key="3">
    <source>
        <dbReference type="Proteomes" id="UP000652847"/>
    </source>
</evidence>
<comment type="caution">
    <text evidence="2">The sequence shown here is derived from an EMBL/GenBank/DDBJ whole genome shotgun (WGS) entry which is preliminary data.</text>
</comment>
<dbReference type="Pfam" id="PF13289">
    <property type="entry name" value="SIR2_2"/>
    <property type="match status" value="1"/>
</dbReference>
<dbReference type="EMBL" id="JACOOT010000033">
    <property type="protein sequence ID" value="MBC5652281.1"/>
    <property type="molecule type" value="Genomic_DNA"/>
</dbReference>
<dbReference type="InterPro" id="IPR035897">
    <property type="entry name" value="Toll_tir_struct_dom_sf"/>
</dbReference>
<protein>
    <submittedName>
        <fullName evidence="2">TIR domain-containing protein</fullName>
    </submittedName>
</protein>
<name>A0A8I0DS85_9FIRM</name>
<feature type="domain" description="TIR" evidence="1">
    <location>
        <begin position="1"/>
        <end position="125"/>
    </location>
</feature>
<dbReference type="PROSITE" id="PS50104">
    <property type="entry name" value="TIR"/>
    <property type="match status" value="1"/>
</dbReference>
<dbReference type="InterPro" id="IPR029035">
    <property type="entry name" value="DHS-like_NAD/FAD-binding_dom"/>
</dbReference>
<dbReference type="Gene3D" id="3.40.50.1220">
    <property type="entry name" value="TPP-binding domain"/>
    <property type="match status" value="1"/>
</dbReference>
<dbReference type="Proteomes" id="UP000652847">
    <property type="component" value="Unassembled WGS sequence"/>
</dbReference>
<dbReference type="SMART" id="SM00255">
    <property type="entry name" value="TIR"/>
    <property type="match status" value="1"/>
</dbReference>
<evidence type="ECO:0000259" key="1">
    <source>
        <dbReference type="PROSITE" id="PS50104"/>
    </source>
</evidence>
<proteinExistence type="predicted"/>
<dbReference type="GO" id="GO:0007165">
    <property type="term" value="P:signal transduction"/>
    <property type="evidence" value="ECO:0007669"/>
    <property type="project" value="InterPro"/>
</dbReference>
<dbReference type="AlphaFoldDB" id="A0A8I0DS85"/>
<organism evidence="2 3">
    <name type="scientific">Blautia segnis</name>
    <dbReference type="NCBI Taxonomy" id="2763030"/>
    <lineage>
        <taxon>Bacteria</taxon>
        <taxon>Bacillati</taxon>
        <taxon>Bacillota</taxon>
        <taxon>Clostridia</taxon>
        <taxon>Lachnospirales</taxon>
        <taxon>Lachnospiraceae</taxon>
        <taxon>Blautia</taxon>
    </lineage>
</organism>
<sequence length="445" mass="50920">MKIFISHSSKDEDIYTNLADSLRKQGHTVFNAIDINIGENWIEKIKNALYESDIFIAIITENFLSSSWAQAELSSVVLGTNNIRLLPVVVGDVFVPSFIAQFQYRKVKTEEEIISAVLTDIAKLSNIEDNPSLFQKKGIAQVEENNLEEKIDLLKAALIDNQLTLVCGAGVSRDSSIPTWNELLVNILNEVYSNDHDLNTENKVTAESLLSLMPQSNLILGKYLKIILKDDFNKTVQKHLYLYYNQFYEFEPINPNLETNMMKAIVELSRPKRRGKRLESIITFNFDDLIEGALSNHNIEHISIWKEGQAYGIDALPIFHVHGFLPNKRDIIKPNLVFSEEAYHSQFIDPYSWSNLIQLNTFSTNVCLFVGLSLSDPNLRRLLDISWRRNQRCKHYIIMKKSPQKSRTDEIATMLFEQDANSLGLNVIWCSDYSDIPSILLKIAK</sequence>
<dbReference type="RefSeq" id="WP_186901724.1">
    <property type="nucleotide sequence ID" value="NZ_JACOOT010000033.1"/>
</dbReference>
<evidence type="ECO:0000313" key="2">
    <source>
        <dbReference type="EMBL" id="MBC5652281.1"/>
    </source>
</evidence>
<dbReference type="Gene3D" id="3.40.50.10140">
    <property type="entry name" value="Toll/interleukin-1 receptor homology (TIR) domain"/>
    <property type="match status" value="1"/>
</dbReference>
<dbReference type="Pfam" id="PF13676">
    <property type="entry name" value="TIR_2"/>
    <property type="match status" value="1"/>
</dbReference>
<dbReference type="SUPFAM" id="SSF52200">
    <property type="entry name" value="Toll/Interleukin receptor TIR domain"/>
    <property type="match status" value="1"/>
</dbReference>
<dbReference type="SUPFAM" id="SSF52467">
    <property type="entry name" value="DHS-like NAD/FAD-binding domain"/>
    <property type="match status" value="1"/>
</dbReference>